<name>A0A420W9T4_9BACT</name>
<dbReference type="PIRSF" id="PIRSF002869">
    <property type="entry name" value="MviN"/>
    <property type="match status" value="1"/>
</dbReference>
<dbReference type="HAMAP" id="MF_02078">
    <property type="entry name" value="MurJ_MviN"/>
    <property type="match status" value="1"/>
</dbReference>
<dbReference type="PRINTS" id="PR01806">
    <property type="entry name" value="VIRFACTRMVIN"/>
</dbReference>
<keyword evidence="10 11" id="KW-0961">Cell wall biogenesis/degradation</keyword>
<dbReference type="Pfam" id="PF03023">
    <property type="entry name" value="MurJ"/>
    <property type="match status" value="1"/>
</dbReference>
<dbReference type="GO" id="GO:0005886">
    <property type="term" value="C:plasma membrane"/>
    <property type="evidence" value="ECO:0007669"/>
    <property type="project" value="UniProtKB-SubCell"/>
</dbReference>
<evidence type="ECO:0000256" key="10">
    <source>
        <dbReference type="HAMAP-Rule" id="MF_02078"/>
    </source>
</evidence>
<gene>
    <name evidence="10" type="primary">murJ</name>
    <name evidence="12" type="ORF">C7457_0982</name>
</gene>
<keyword evidence="13" id="KW-1185">Reference proteome</keyword>
<organism evidence="12 13">
    <name type="scientific">Thermovibrio guaymasensis</name>
    <dbReference type="NCBI Taxonomy" id="240167"/>
    <lineage>
        <taxon>Bacteria</taxon>
        <taxon>Pseudomonadati</taxon>
        <taxon>Aquificota</taxon>
        <taxon>Aquificia</taxon>
        <taxon>Desulfurobacteriales</taxon>
        <taxon>Desulfurobacteriaceae</taxon>
        <taxon>Thermovibrio</taxon>
    </lineage>
</organism>
<keyword evidence="3 10" id="KW-0812">Transmembrane</keyword>
<accession>A0A420W9T4</accession>
<dbReference type="GO" id="GO:0009252">
    <property type="term" value="P:peptidoglycan biosynthetic process"/>
    <property type="evidence" value="ECO:0007669"/>
    <property type="project" value="UniProtKB-UniRule"/>
</dbReference>
<feature type="transmembrane region" description="Helical" evidence="10">
    <location>
        <begin position="374"/>
        <end position="398"/>
    </location>
</feature>
<keyword evidence="5 10" id="KW-0573">Peptidoglycan synthesis</keyword>
<dbReference type="InterPro" id="IPR004268">
    <property type="entry name" value="MurJ"/>
</dbReference>
<comment type="caution">
    <text evidence="12">The sequence shown here is derived from an EMBL/GenBank/DDBJ whole genome shotgun (WGS) entry which is preliminary data.</text>
</comment>
<dbReference type="CDD" id="cd13123">
    <property type="entry name" value="MATE_MurJ_like"/>
    <property type="match status" value="1"/>
</dbReference>
<keyword evidence="6 10" id="KW-1133">Transmembrane helix</keyword>
<sequence>MKELLKSAAIVSLSIFSSRLLGLVRDIVIATLFGAGALTDVFFVAFRVPNLLRRIFAEGAFNSAFVPAFTKKLRSSFEEAVQFAGSFFTLLLSFLILTLILGEVFAPYIVKLIAPGFKGDSFYLAVKLLRELFPYILFVSLVAFMGGILNSLNHFFAPAFSTTLFNLSMVLCALFLSSYLSIESLSVGVILGGILQVLLQVYFLRKLSFPLKPVFKVTSDVLRTLKNTVPGIFGFAVRQFSMLIDTVIASFLTSGAISYLYYANRFVQLPLGMFAIGLSQVLLPRFSSKEDRKDLRRELLDGLTLCSTIIVPSAVGLVFFGKPIVDIVFNHGKFTVEALNGTYWVLVGYSVGLFFFSLEKIFTNAFYSIEEFKLPVYVSAGTLIFNLFTDLILCFVLGLGAPGLALGTSFTSLLNLLLLSFFLSKRLNYSLFPSIWRLGLKYLIFSVPVGIVSYFGSLIYFSRSSFGFKLAVLIGTILFASLAYFFLLFLFKDKVLLAFLKKEV</sequence>
<evidence type="ECO:0000256" key="2">
    <source>
        <dbReference type="ARBA" id="ARBA00022475"/>
    </source>
</evidence>
<comment type="function">
    <text evidence="8 10 11">Involved in peptidoglycan biosynthesis. Transports lipid-linked peptidoglycan precursors from the inner to the outer leaflet of the cytoplasmic membrane.</text>
</comment>
<keyword evidence="7 10" id="KW-0472">Membrane</keyword>
<dbReference type="PANTHER" id="PTHR47019:SF1">
    <property type="entry name" value="LIPID II FLIPPASE MURJ"/>
    <property type="match status" value="1"/>
</dbReference>
<feature type="transmembrane region" description="Helical" evidence="10">
    <location>
        <begin position="132"/>
        <end position="152"/>
    </location>
</feature>
<feature type="transmembrane region" description="Helical" evidence="10">
    <location>
        <begin position="299"/>
        <end position="321"/>
    </location>
</feature>
<evidence type="ECO:0000256" key="3">
    <source>
        <dbReference type="ARBA" id="ARBA00022692"/>
    </source>
</evidence>
<feature type="transmembrane region" description="Helical" evidence="10">
    <location>
        <begin position="341"/>
        <end position="362"/>
    </location>
</feature>
<feature type="transmembrane region" description="Helical" evidence="10">
    <location>
        <begin position="80"/>
        <end position="102"/>
    </location>
</feature>
<feature type="transmembrane region" description="Helical" evidence="10">
    <location>
        <begin position="159"/>
        <end position="179"/>
    </location>
</feature>
<dbReference type="AlphaFoldDB" id="A0A420W9T4"/>
<dbReference type="InterPro" id="IPR051050">
    <property type="entry name" value="Lipid_II_flippase_MurJ/MviN"/>
</dbReference>
<evidence type="ECO:0000256" key="8">
    <source>
        <dbReference type="ARBA" id="ARBA00060041"/>
    </source>
</evidence>
<feature type="transmembrane region" description="Helical" evidence="10">
    <location>
        <begin position="443"/>
        <end position="462"/>
    </location>
</feature>
<evidence type="ECO:0000313" key="13">
    <source>
        <dbReference type="Proteomes" id="UP000280881"/>
    </source>
</evidence>
<dbReference type="GO" id="GO:0034204">
    <property type="term" value="P:lipid translocation"/>
    <property type="evidence" value="ECO:0007669"/>
    <property type="project" value="TreeGrafter"/>
</dbReference>
<evidence type="ECO:0000256" key="11">
    <source>
        <dbReference type="PIRNR" id="PIRNR002869"/>
    </source>
</evidence>
<dbReference type="PANTHER" id="PTHR47019">
    <property type="entry name" value="LIPID II FLIPPASE MURJ"/>
    <property type="match status" value="1"/>
</dbReference>
<keyword evidence="10 11" id="KW-0813">Transport</keyword>
<evidence type="ECO:0000256" key="4">
    <source>
        <dbReference type="ARBA" id="ARBA00022960"/>
    </source>
</evidence>
<evidence type="ECO:0000313" key="12">
    <source>
        <dbReference type="EMBL" id="RKQ64091.1"/>
    </source>
</evidence>
<feature type="transmembrane region" description="Helical" evidence="10">
    <location>
        <begin position="185"/>
        <end position="204"/>
    </location>
</feature>
<dbReference type="GO" id="GO:0071555">
    <property type="term" value="P:cell wall organization"/>
    <property type="evidence" value="ECO:0007669"/>
    <property type="project" value="UniProtKB-UniRule"/>
</dbReference>
<feature type="transmembrane region" description="Helical" evidence="10">
    <location>
        <begin position="27"/>
        <end position="46"/>
    </location>
</feature>
<feature type="transmembrane region" description="Helical" evidence="10">
    <location>
        <begin position="468"/>
        <end position="491"/>
    </location>
</feature>
<feature type="transmembrane region" description="Helical" evidence="10">
    <location>
        <begin position="242"/>
        <end position="262"/>
    </location>
</feature>
<evidence type="ECO:0000256" key="6">
    <source>
        <dbReference type="ARBA" id="ARBA00022989"/>
    </source>
</evidence>
<feature type="transmembrane region" description="Helical" evidence="10">
    <location>
        <begin position="404"/>
        <end position="423"/>
    </location>
</feature>
<comment type="pathway">
    <text evidence="10">Cell wall biogenesis; peptidoglycan biosynthesis.</text>
</comment>
<comment type="similarity">
    <text evidence="9 10 11">Belongs to the MurJ/MviN family.</text>
</comment>
<reference evidence="12 13" key="1">
    <citation type="submission" date="2018-10" db="EMBL/GenBank/DDBJ databases">
        <title>Genomic Encyclopedia of Type Strains, Phase IV (KMG-IV): sequencing the most valuable type-strain genomes for metagenomic binning, comparative biology and taxonomic classification.</title>
        <authorList>
            <person name="Goeker M."/>
        </authorList>
    </citation>
    <scope>NUCLEOTIDE SEQUENCE [LARGE SCALE GENOMIC DNA]</scope>
    <source>
        <strain evidence="12 13">DSM 15521</strain>
    </source>
</reference>
<dbReference type="EMBL" id="RBIE01000001">
    <property type="protein sequence ID" value="RKQ64091.1"/>
    <property type="molecule type" value="Genomic_DNA"/>
</dbReference>
<comment type="subcellular location">
    <subcellularLocation>
        <location evidence="1 10">Cell membrane</location>
        <topology evidence="1 10">Multi-pass membrane protein</topology>
    </subcellularLocation>
</comment>
<dbReference type="RefSeq" id="WP_121170546.1">
    <property type="nucleotide sequence ID" value="NZ_RBIE01000001.1"/>
</dbReference>
<dbReference type="NCBIfam" id="TIGR01695">
    <property type="entry name" value="murJ_mviN"/>
    <property type="match status" value="1"/>
</dbReference>
<dbReference type="GO" id="GO:0015648">
    <property type="term" value="F:lipid-linked peptidoglycan transporter activity"/>
    <property type="evidence" value="ECO:0007669"/>
    <property type="project" value="UniProtKB-UniRule"/>
</dbReference>
<dbReference type="OrthoDB" id="9804143at2"/>
<proteinExistence type="inferred from homology"/>
<evidence type="ECO:0000256" key="9">
    <source>
        <dbReference type="ARBA" id="ARBA00061532"/>
    </source>
</evidence>
<protein>
    <recommendedName>
        <fullName evidence="10">Probable lipid II flippase MurJ</fullName>
    </recommendedName>
</protein>
<evidence type="ECO:0000256" key="1">
    <source>
        <dbReference type="ARBA" id="ARBA00004651"/>
    </source>
</evidence>
<dbReference type="UniPathway" id="UPA00219"/>
<keyword evidence="2 10" id="KW-1003">Cell membrane</keyword>
<evidence type="ECO:0000256" key="5">
    <source>
        <dbReference type="ARBA" id="ARBA00022984"/>
    </source>
</evidence>
<evidence type="ECO:0000256" key="7">
    <source>
        <dbReference type="ARBA" id="ARBA00023136"/>
    </source>
</evidence>
<keyword evidence="4 10" id="KW-0133">Cell shape</keyword>
<dbReference type="GO" id="GO:0008360">
    <property type="term" value="P:regulation of cell shape"/>
    <property type="evidence" value="ECO:0007669"/>
    <property type="project" value="UniProtKB-UniRule"/>
</dbReference>
<dbReference type="Proteomes" id="UP000280881">
    <property type="component" value="Unassembled WGS sequence"/>
</dbReference>